<keyword evidence="1" id="KW-0732">Signal</keyword>
<keyword evidence="2" id="KW-0378">Hydrolase</keyword>
<reference evidence="2" key="1">
    <citation type="journal article" date="2022" name="Arch. Microbiol.">
        <title>Microbulbifer okhotskensis sp. nov., isolated from a deep bottom sediment of the Okhotsk Sea.</title>
        <authorList>
            <person name="Romanenko L."/>
            <person name="Kurilenko V."/>
            <person name="Otstavnykh N."/>
            <person name="Velansky P."/>
            <person name="Isaeva M."/>
            <person name="Mikhailov V."/>
        </authorList>
    </citation>
    <scope>NUCLEOTIDE SEQUENCE</scope>
    <source>
        <strain evidence="2">OS29</strain>
    </source>
</reference>
<evidence type="ECO:0000313" key="2">
    <source>
        <dbReference type="EMBL" id="MCO1333328.1"/>
    </source>
</evidence>
<name>A0A9X2J3R3_9GAMM</name>
<proteinExistence type="predicted"/>
<dbReference type="Proteomes" id="UP001139028">
    <property type="component" value="Unassembled WGS sequence"/>
</dbReference>
<dbReference type="GO" id="GO:0016787">
    <property type="term" value="F:hydrolase activity"/>
    <property type="evidence" value="ECO:0007669"/>
    <property type="project" value="UniProtKB-KW"/>
</dbReference>
<evidence type="ECO:0000256" key="1">
    <source>
        <dbReference type="SAM" id="SignalP"/>
    </source>
</evidence>
<evidence type="ECO:0000313" key="3">
    <source>
        <dbReference type="Proteomes" id="UP001139028"/>
    </source>
</evidence>
<feature type="signal peptide" evidence="1">
    <location>
        <begin position="1"/>
        <end position="27"/>
    </location>
</feature>
<dbReference type="Pfam" id="PF09411">
    <property type="entry name" value="PagL"/>
    <property type="match status" value="1"/>
</dbReference>
<dbReference type="EMBL" id="JALBWM010000007">
    <property type="protein sequence ID" value="MCO1333328.1"/>
    <property type="molecule type" value="Genomic_DNA"/>
</dbReference>
<organism evidence="2 3">
    <name type="scientific">Microbulbifer okhotskensis</name>
    <dbReference type="NCBI Taxonomy" id="2926617"/>
    <lineage>
        <taxon>Bacteria</taxon>
        <taxon>Pseudomonadati</taxon>
        <taxon>Pseudomonadota</taxon>
        <taxon>Gammaproteobacteria</taxon>
        <taxon>Cellvibrionales</taxon>
        <taxon>Microbulbiferaceae</taxon>
        <taxon>Microbulbifer</taxon>
    </lineage>
</organism>
<dbReference type="RefSeq" id="WP_252464528.1">
    <property type="nucleotide sequence ID" value="NZ_JALBWM010000007.1"/>
</dbReference>
<protein>
    <submittedName>
        <fullName evidence="2">Acyloxyacyl hydrolase</fullName>
    </submittedName>
</protein>
<accession>A0A9X2J3R3</accession>
<dbReference type="AlphaFoldDB" id="A0A9X2J3R3"/>
<keyword evidence="3" id="KW-1185">Reference proteome</keyword>
<comment type="caution">
    <text evidence="2">The sequence shown here is derived from an EMBL/GenBank/DDBJ whole genome shotgun (WGS) entry which is preliminary data.</text>
</comment>
<gene>
    <name evidence="2" type="ORF">MO867_03145</name>
</gene>
<feature type="chain" id="PRO_5040824102" evidence="1">
    <location>
        <begin position="28"/>
        <end position="210"/>
    </location>
</feature>
<dbReference type="InterPro" id="IPR018550">
    <property type="entry name" value="Lipid-A_deacylase-rel"/>
</dbReference>
<sequence length="210" mass="24181">MMLYWIARRVSLPLVFTSLLLPGFASAEPAKNPDKRWAAIVGAGPGFSNRRNELTQYRLAISKDLPWQWSLTEKWTVKTRLETSYFEWRSSLDDGDPSVSKRGEDLVHGMSLSPVWRLEYLPQWEVPIFPYFEFSVGASYITESNIVSRKTNHTTLGCHFQFEDRIGLGSDFGSERRWGVTTYAMHYSNAGTCSENSGVNFFELRLHYNF</sequence>
<dbReference type="Gene3D" id="2.40.160.20">
    <property type="match status" value="1"/>
</dbReference>